<organism evidence="4 5">
    <name type="scientific">Morella rubra</name>
    <name type="common">Chinese bayberry</name>
    <dbReference type="NCBI Taxonomy" id="262757"/>
    <lineage>
        <taxon>Eukaryota</taxon>
        <taxon>Viridiplantae</taxon>
        <taxon>Streptophyta</taxon>
        <taxon>Embryophyta</taxon>
        <taxon>Tracheophyta</taxon>
        <taxon>Spermatophyta</taxon>
        <taxon>Magnoliopsida</taxon>
        <taxon>eudicotyledons</taxon>
        <taxon>Gunneridae</taxon>
        <taxon>Pentapetalae</taxon>
        <taxon>rosids</taxon>
        <taxon>fabids</taxon>
        <taxon>Fagales</taxon>
        <taxon>Myricaceae</taxon>
        <taxon>Morella</taxon>
    </lineage>
</organism>
<feature type="domain" description="At2g29880-like C-terminal" evidence="3">
    <location>
        <begin position="439"/>
        <end position="484"/>
    </location>
</feature>
<dbReference type="AlphaFoldDB" id="A0A6A1US47"/>
<keyword evidence="5" id="KW-1185">Reference proteome</keyword>
<gene>
    <name evidence="4" type="ORF">CJ030_MR8G028814</name>
</gene>
<evidence type="ECO:0000259" key="2">
    <source>
        <dbReference type="Pfam" id="PF12776"/>
    </source>
</evidence>
<dbReference type="PANTHER" id="PTHR46929:SF33">
    <property type="entry name" value="L10-INTERACTING MYB DOMAIN-CONTAINING PROTEIN-LIKE ISOFORM X1"/>
    <property type="match status" value="1"/>
</dbReference>
<comment type="caution">
    <text evidence="4">The sequence shown here is derived from an EMBL/GenBank/DDBJ whole genome shotgun (WGS) entry which is preliminary data.</text>
</comment>
<evidence type="ECO:0008006" key="6">
    <source>
        <dbReference type="Google" id="ProtNLM"/>
    </source>
</evidence>
<dbReference type="OrthoDB" id="1937145at2759"/>
<dbReference type="Proteomes" id="UP000516437">
    <property type="component" value="Chromosome 8"/>
</dbReference>
<dbReference type="InterPro" id="IPR056253">
    <property type="entry name" value="At2g29880-like_C"/>
</dbReference>
<dbReference type="Pfam" id="PF24769">
    <property type="entry name" value="At2g29880_C"/>
    <property type="match status" value="1"/>
</dbReference>
<evidence type="ECO:0000313" key="5">
    <source>
        <dbReference type="Proteomes" id="UP000516437"/>
    </source>
</evidence>
<feature type="domain" description="Myb/SANT-like" evidence="2">
    <location>
        <begin position="16"/>
        <end position="110"/>
    </location>
</feature>
<dbReference type="EMBL" id="RXIC02000026">
    <property type="protein sequence ID" value="KAB1203235.1"/>
    <property type="molecule type" value="Genomic_DNA"/>
</dbReference>
<dbReference type="InterPro" id="IPR024752">
    <property type="entry name" value="Myb/SANT-like_dom"/>
</dbReference>
<reference evidence="4 5" key="1">
    <citation type="journal article" date="2019" name="Plant Biotechnol. J.">
        <title>The red bayberry genome and genetic basis of sex determination.</title>
        <authorList>
            <person name="Jia H.M."/>
            <person name="Jia H.J."/>
            <person name="Cai Q.L."/>
            <person name="Wang Y."/>
            <person name="Zhao H.B."/>
            <person name="Yang W.F."/>
            <person name="Wang G.Y."/>
            <person name="Li Y.H."/>
            <person name="Zhan D.L."/>
            <person name="Shen Y.T."/>
            <person name="Niu Q.F."/>
            <person name="Chang L."/>
            <person name="Qiu J."/>
            <person name="Zhao L."/>
            <person name="Xie H.B."/>
            <person name="Fu W.Y."/>
            <person name="Jin J."/>
            <person name="Li X.W."/>
            <person name="Jiao Y."/>
            <person name="Zhou C.C."/>
            <person name="Tu T."/>
            <person name="Chai C.Y."/>
            <person name="Gao J.L."/>
            <person name="Fan L.J."/>
            <person name="van de Weg E."/>
            <person name="Wang J.Y."/>
            <person name="Gao Z.S."/>
        </authorList>
    </citation>
    <scope>NUCLEOTIDE SEQUENCE [LARGE SCALE GENOMIC DNA]</scope>
    <source>
        <tissue evidence="4">Leaves</tissue>
    </source>
</reference>
<evidence type="ECO:0000259" key="3">
    <source>
        <dbReference type="Pfam" id="PF24769"/>
    </source>
</evidence>
<evidence type="ECO:0000313" key="4">
    <source>
        <dbReference type="EMBL" id="KAB1203235.1"/>
    </source>
</evidence>
<name>A0A6A1US47_9ROSI</name>
<dbReference type="Pfam" id="PF12776">
    <property type="entry name" value="Myb_DNA-bind_3"/>
    <property type="match status" value="2"/>
</dbReference>
<accession>A0A6A1US47</accession>
<feature type="region of interest" description="Disordered" evidence="1">
    <location>
        <begin position="146"/>
        <end position="166"/>
    </location>
</feature>
<sequence length="491" mass="56893">MGIRGRNCSDRLRTIWTPEMDRYFIDLMLEQVGKGNRFDDHLFSKRAWKHMTSLFNAKFKFQYEKDVLKNRHKSLRNLYKAVKNLLDQRGFSWDEMRQMVTADNNVWDDYIKVHPDARSYRIKSIPYYSDLCMIYGSATTEQKGDNVPVLTLPTGDTGTNSATQPTDEGATVALHEILIDEDYGLPISEKVDDASQALPNITGTGMGSRSRTYWQPPMDRYFIDLMLDQVQKGNKVDGVFSKQAWMEMIASFNSKFGFDYGMDILKNRYKTLRRQYNVIKNLLNLDGFTWDDARQMVIADDYVWQDYIKAHTDARQFMTRPVPYYKDLCVICDPSIDERDCFLGLELQNEVEHVTFARGSSTFQSQQDHVDDGLESTQTNHQNKRLLENWSNNGLVKKSRRKDEGMASALREMASAVSSLSDKKKDDEISDSIPVENVIEAVQALPDMDEDLILDACDFLEDEKKAKTFLALEVKLRKKWLQRKLRPEPQE</sequence>
<feature type="domain" description="Myb/SANT-like" evidence="2">
    <location>
        <begin position="213"/>
        <end position="307"/>
    </location>
</feature>
<evidence type="ECO:0000256" key="1">
    <source>
        <dbReference type="SAM" id="MobiDB-lite"/>
    </source>
</evidence>
<proteinExistence type="predicted"/>
<protein>
    <recommendedName>
        <fullName evidence="6">Myb/SANT-like domain-containing protein</fullName>
    </recommendedName>
</protein>
<feature type="compositionally biased region" description="Polar residues" evidence="1">
    <location>
        <begin position="154"/>
        <end position="166"/>
    </location>
</feature>
<dbReference type="PANTHER" id="PTHR46929">
    <property type="entry name" value="EXPRESSED PROTEIN"/>
    <property type="match status" value="1"/>
</dbReference>